<dbReference type="GO" id="GO:0046872">
    <property type="term" value="F:metal ion binding"/>
    <property type="evidence" value="ECO:0007669"/>
    <property type="project" value="UniProtKB-KW"/>
</dbReference>
<reference evidence="5" key="1">
    <citation type="submission" date="2016-06" db="EMBL/GenBank/DDBJ databases">
        <authorList>
            <person name="Varghese N."/>
            <person name="Submissions Spin"/>
        </authorList>
    </citation>
    <scope>NUCLEOTIDE SEQUENCE [LARGE SCALE GENOMIC DNA]</scope>
    <source>
        <strain evidence="5">DSM 43819</strain>
    </source>
</reference>
<sequence>MTNEAVSQTCPTVADVVAALDGLTGGRVTSSEGGRNPWVISKDSGIPGKAVTERPGLVWGASDRPVRRLAVAMTITEHHIELAYASGVDAIVAHHPIADAASSGGVALADYLSLYGVAVLECHEAFHGLHPGMAHLHGHRPFYVNPAYDGVHGLVVMVGRPLPGVTTVGDVLARLNAGLERSLDLRILAGERAVRQCAELVDSVTAPGMRVLAGAPDDPLGEVVLHAFPHTGFGEKQLAQLLAEYPAISTVIFSISAAAPDSAVVASAAARGLNVLVGSTHASEVFENGLPLAFGLSALLPNVDVVLFRDRVVSIPINSVGTGPLREYGRTMAQEHLLPLAEAARVRAAATTVAATPLSHSEQAS</sequence>
<evidence type="ECO:0000256" key="3">
    <source>
        <dbReference type="PIRSR" id="PIRSR602678-1"/>
    </source>
</evidence>
<comment type="similarity">
    <text evidence="1">Belongs to the GTP cyclohydrolase I type 2/NIF3 family.</text>
</comment>
<dbReference type="Pfam" id="PF01784">
    <property type="entry name" value="DUF34_NIF3"/>
    <property type="match status" value="1"/>
</dbReference>
<keyword evidence="3" id="KW-0479">Metal-binding</keyword>
<organism evidence="4 5">
    <name type="scientific">Micromonospora inositola</name>
    <dbReference type="NCBI Taxonomy" id="47865"/>
    <lineage>
        <taxon>Bacteria</taxon>
        <taxon>Bacillati</taxon>
        <taxon>Actinomycetota</taxon>
        <taxon>Actinomycetes</taxon>
        <taxon>Micromonosporales</taxon>
        <taxon>Micromonosporaceae</taxon>
        <taxon>Micromonospora</taxon>
    </lineage>
</organism>
<feature type="binding site" evidence="3">
    <location>
        <position position="94"/>
    </location>
    <ligand>
        <name>a divalent metal cation</name>
        <dbReference type="ChEBI" id="CHEBI:60240"/>
        <label>1</label>
    </ligand>
</feature>
<dbReference type="Proteomes" id="UP000198221">
    <property type="component" value="Chromosome I"/>
</dbReference>
<feature type="binding site" evidence="3">
    <location>
        <position position="95"/>
    </location>
    <ligand>
        <name>a divalent metal cation</name>
        <dbReference type="ChEBI" id="CHEBI:60240"/>
        <label>1</label>
    </ligand>
</feature>
<dbReference type="Gene3D" id="3.40.1390.30">
    <property type="entry name" value="NIF3 (NGG1p interacting factor 3)-like"/>
    <property type="match status" value="1"/>
</dbReference>
<dbReference type="AlphaFoldDB" id="A0A1C5JS95"/>
<dbReference type="InterPro" id="IPR002678">
    <property type="entry name" value="DUF34/NIF3"/>
</dbReference>
<evidence type="ECO:0000313" key="5">
    <source>
        <dbReference type="Proteomes" id="UP000198221"/>
    </source>
</evidence>
<evidence type="ECO:0000256" key="2">
    <source>
        <dbReference type="ARBA" id="ARBA00022112"/>
    </source>
</evidence>
<dbReference type="RefSeq" id="WP_197698995.1">
    <property type="nucleotide sequence ID" value="NZ_LT607754.1"/>
</dbReference>
<evidence type="ECO:0000256" key="1">
    <source>
        <dbReference type="ARBA" id="ARBA00006964"/>
    </source>
</evidence>
<keyword evidence="5" id="KW-1185">Reference proteome</keyword>
<dbReference type="SUPFAM" id="SSF102705">
    <property type="entry name" value="NIF3 (NGG1p interacting factor 3)-like"/>
    <property type="match status" value="1"/>
</dbReference>
<accession>A0A1C5JS95</accession>
<dbReference type="EMBL" id="LT607754">
    <property type="protein sequence ID" value="SCG73363.1"/>
    <property type="molecule type" value="Genomic_DNA"/>
</dbReference>
<dbReference type="InterPro" id="IPR036069">
    <property type="entry name" value="DUF34/NIF3_sf"/>
</dbReference>
<name>A0A1C5JS95_9ACTN</name>
<gene>
    <name evidence="4" type="ORF">GA0070613_5292</name>
</gene>
<evidence type="ECO:0000313" key="4">
    <source>
        <dbReference type="EMBL" id="SCG73363.1"/>
    </source>
</evidence>
<protein>
    <recommendedName>
        <fullName evidence="2">GTP cyclohydrolase 1 type 2 homolog</fullName>
    </recommendedName>
</protein>
<proteinExistence type="inferred from homology"/>